<dbReference type="SMART" id="SM00448">
    <property type="entry name" value="REC"/>
    <property type="match status" value="1"/>
</dbReference>
<evidence type="ECO:0000256" key="2">
    <source>
        <dbReference type="ARBA" id="ARBA00023015"/>
    </source>
</evidence>
<dbReference type="PRINTS" id="PR00038">
    <property type="entry name" value="HTHLUXR"/>
</dbReference>
<evidence type="ECO:0000256" key="5">
    <source>
        <dbReference type="PROSITE-ProRule" id="PRU00169"/>
    </source>
</evidence>
<dbReference type="Proteomes" id="UP001501736">
    <property type="component" value="Unassembled WGS sequence"/>
</dbReference>
<keyword evidence="4" id="KW-0804">Transcription</keyword>
<dbReference type="PROSITE" id="PS50110">
    <property type="entry name" value="RESPONSE_REGULATORY"/>
    <property type="match status" value="1"/>
</dbReference>
<evidence type="ECO:0000256" key="4">
    <source>
        <dbReference type="ARBA" id="ARBA00023163"/>
    </source>
</evidence>
<reference evidence="10" key="1">
    <citation type="journal article" date="2019" name="Int. J. Syst. Evol. Microbiol.">
        <title>The Global Catalogue of Microorganisms (GCM) 10K type strain sequencing project: providing services to taxonomists for standard genome sequencing and annotation.</title>
        <authorList>
            <consortium name="The Broad Institute Genomics Platform"/>
            <consortium name="The Broad Institute Genome Sequencing Center for Infectious Disease"/>
            <person name="Wu L."/>
            <person name="Ma J."/>
        </authorList>
    </citation>
    <scope>NUCLEOTIDE SEQUENCE [LARGE SCALE GENOMIC DNA]</scope>
    <source>
        <strain evidence="10">JCM 11483</strain>
    </source>
</reference>
<dbReference type="PANTHER" id="PTHR43214:SF24">
    <property type="entry name" value="TRANSCRIPTIONAL REGULATORY PROTEIN NARL-RELATED"/>
    <property type="match status" value="1"/>
</dbReference>
<dbReference type="InterPro" id="IPR039420">
    <property type="entry name" value="WalR-like"/>
</dbReference>
<keyword evidence="10" id="KW-1185">Reference proteome</keyword>
<comment type="caution">
    <text evidence="9">The sequence shown here is derived from an EMBL/GenBank/DDBJ whole genome shotgun (WGS) entry which is preliminary data.</text>
</comment>
<dbReference type="PROSITE" id="PS00622">
    <property type="entry name" value="HTH_LUXR_1"/>
    <property type="match status" value="1"/>
</dbReference>
<dbReference type="Gene3D" id="3.40.50.2300">
    <property type="match status" value="1"/>
</dbReference>
<organism evidence="9 10">
    <name type="scientific">Nesterenkonia halobia</name>
    <dbReference type="NCBI Taxonomy" id="37922"/>
    <lineage>
        <taxon>Bacteria</taxon>
        <taxon>Bacillati</taxon>
        <taxon>Actinomycetota</taxon>
        <taxon>Actinomycetes</taxon>
        <taxon>Micrococcales</taxon>
        <taxon>Micrococcaceae</taxon>
        <taxon>Nesterenkonia</taxon>
    </lineage>
</organism>
<keyword evidence="1 5" id="KW-0597">Phosphoprotein</keyword>
<dbReference type="InterPro" id="IPR058245">
    <property type="entry name" value="NreC/VraR/RcsB-like_REC"/>
</dbReference>
<dbReference type="SUPFAM" id="SSF46894">
    <property type="entry name" value="C-terminal effector domain of the bipartite response regulators"/>
    <property type="match status" value="1"/>
</dbReference>
<evidence type="ECO:0000256" key="1">
    <source>
        <dbReference type="ARBA" id="ARBA00022553"/>
    </source>
</evidence>
<name>A0ABP6R7V8_9MICC</name>
<dbReference type="RefSeq" id="WP_344717230.1">
    <property type="nucleotide sequence ID" value="NZ_BAAAYG010000001.1"/>
</dbReference>
<dbReference type="InterPro" id="IPR016032">
    <property type="entry name" value="Sig_transdc_resp-reg_C-effctor"/>
</dbReference>
<accession>A0ABP6R7V8</accession>
<evidence type="ECO:0000256" key="6">
    <source>
        <dbReference type="SAM" id="MobiDB-lite"/>
    </source>
</evidence>
<feature type="compositionally biased region" description="Pro residues" evidence="6">
    <location>
        <begin position="1"/>
        <end position="10"/>
    </location>
</feature>
<dbReference type="Pfam" id="PF00072">
    <property type="entry name" value="Response_reg"/>
    <property type="match status" value="1"/>
</dbReference>
<dbReference type="CDD" id="cd06170">
    <property type="entry name" value="LuxR_C_like"/>
    <property type="match status" value="1"/>
</dbReference>
<feature type="domain" description="Response regulatory" evidence="8">
    <location>
        <begin position="29"/>
        <end position="146"/>
    </location>
</feature>
<dbReference type="EMBL" id="BAAAYG010000001">
    <property type="protein sequence ID" value="GAA3278692.1"/>
    <property type="molecule type" value="Genomic_DNA"/>
</dbReference>
<dbReference type="InterPro" id="IPR001789">
    <property type="entry name" value="Sig_transdc_resp-reg_receiver"/>
</dbReference>
<dbReference type="Pfam" id="PF00196">
    <property type="entry name" value="GerE"/>
    <property type="match status" value="1"/>
</dbReference>
<dbReference type="PROSITE" id="PS50043">
    <property type="entry name" value="HTH_LUXR_2"/>
    <property type="match status" value="1"/>
</dbReference>
<proteinExistence type="predicted"/>
<evidence type="ECO:0000259" key="7">
    <source>
        <dbReference type="PROSITE" id="PS50043"/>
    </source>
</evidence>
<dbReference type="CDD" id="cd17535">
    <property type="entry name" value="REC_NarL-like"/>
    <property type="match status" value="1"/>
</dbReference>
<evidence type="ECO:0000259" key="8">
    <source>
        <dbReference type="PROSITE" id="PS50110"/>
    </source>
</evidence>
<feature type="domain" description="HTH luxR-type" evidence="7">
    <location>
        <begin position="173"/>
        <end position="238"/>
    </location>
</feature>
<gene>
    <name evidence="9" type="ORF">GCM10020260_01080</name>
</gene>
<protein>
    <submittedName>
        <fullName evidence="9">Response regulator transcription factor</fullName>
    </submittedName>
</protein>
<feature type="modified residue" description="4-aspartylphosphate" evidence="5">
    <location>
        <position position="80"/>
    </location>
</feature>
<dbReference type="PANTHER" id="PTHR43214">
    <property type="entry name" value="TWO-COMPONENT RESPONSE REGULATOR"/>
    <property type="match status" value="1"/>
</dbReference>
<dbReference type="SUPFAM" id="SSF52172">
    <property type="entry name" value="CheY-like"/>
    <property type="match status" value="1"/>
</dbReference>
<dbReference type="InterPro" id="IPR000792">
    <property type="entry name" value="Tscrpt_reg_LuxR_C"/>
</dbReference>
<sequence length="244" mass="26187">MTPAPLPPPSEASDGVSPTDRSAAGSPVRVLIVDDQSMIRAGFAALLDAQEDLAVVETAEDGAGIVDVVRRCRPDVVLMDIRMPGVNGLEATRQLSHMAGTPPRIVMLTTFDADEYVVDALRAGASGFLLKDATPEELIHAVRVVAEGEALLSPKVTRTLIADYVGRSPSPQRLHLLAELTDREREIMTEVARGMANTEIAEALHLAEQTVKTHVSRILTKLGLRDRAQIVVIAYESGLVRAGE</sequence>
<evidence type="ECO:0000313" key="9">
    <source>
        <dbReference type="EMBL" id="GAA3278692.1"/>
    </source>
</evidence>
<feature type="region of interest" description="Disordered" evidence="6">
    <location>
        <begin position="1"/>
        <end position="24"/>
    </location>
</feature>
<evidence type="ECO:0000256" key="3">
    <source>
        <dbReference type="ARBA" id="ARBA00023125"/>
    </source>
</evidence>
<keyword evidence="3" id="KW-0238">DNA-binding</keyword>
<dbReference type="SMART" id="SM00421">
    <property type="entry name" value="HTH_LUXR"/>
    <property type="match status" value="1"/>
</dbReference>
<keyword evidence="2" id="KW-0805">Transcription regulation</keyword>
<evidence type="ECO:0000313" key="10">
    <source>
        <dbReference type="Proteomes" id="UP001501736"/>
    </source>
</evidence>
<dbReference type="InterPro" id="IPR011006">
    <property type="entry name" value="CheY-like_superfamily"/>
</dbReference>